<proteinExistence type="predicted"/>
<dbReference type="GO" id="GO:0004842">
    <property type="term" value="F:ubiquitin-protein transferase activity"/>
    <property type="evidence" value="ECO:0007669"/>
    <property type="project" value="TreeGrafter"/>
</dbReference>
<evidence type="ECO:0000313" key="5">
    <source>
        <dbReference type="Proteomes" id="UP000887569"/>
    </source>
</evidence>
<dbReference type="Gene3D" id="1.25.40.20">
    <property type="entry name" value="Ankyrin repeat-containing domain"/>
    <property type="match status" value="2"/>
</dbReference>
<dbReference type="GO" id="GO:0070531">
    <property type="term" value="C:BRCA1-A complex"/>
    <property type="evidence" value="ECO:0007669"/>
    <property type="project" value="TreeGrafter"/>
</dbReference>
<reference evidence="6" key="1">
    <citation type="submission" date="2022-11" db="UniProtKB">
        <authorList>
            <consortium name="WormBaseParasite"/>
        </authorList>
    </citation>
    <scope>IDENTIFICATION</scope>
</reference>
<feature type="repeat" description="ANK" evidence="3">
    <location>
        <begin position="234"/>
        <end position="266"/>
    </location>
</feature>
<protein>
    <submittedName>
        <fullName evidence="6">ANK_REP_REGION domain-containing protein</fullName>
    </submittedName>
</protein>
<feature type="region of interest" description="Disordered" evidence="4">
    <location>
        <begin position="89"/>
        <end position="117"/>
    </location>
</feature>
<sequence length="676" mass="75129">MKVEMLEAQLDLSNFKRAETAICLANAASNVNSIPNARIMELFERAESYAVTNTQKIDVYEAMLSFLRKTEAEEVVVRATEEKIIETKRMLENEDKENENTIRDEDADSDAHGSFSDHWDERNDLMIIERCMAEASQRNVEERIRREKDKRINSYGETRLHEAARGDQQQYLKTLLAAGYNVNARDEGGWTPLHEAIGALKLENVRLLLKAGANVNLRSREGTLSAEGQPTDSGGLTPLMEACDRGSTAICDVLLQFGANVALKNTDGWTAVDFLRNAISVGMVDEEDVSEAERLIRVMEDKLREANISISNRPPPKKLETMGEKAAKSSARMRQRSPLEQLSPDERNLREYRRMMCVLGRGSSHQHTAPDEATSAVDQTIHVEKAVGEISDIDEGLDTLLYGEEDGENSLKTTVLAHPSRGDCTDYTPIKQCASFGGSKHQDINCERDDFIEEDILVSRRQMSSRTRKRNSSPTVLRSSASKMARQRIIELPDSGSDEDHFSGSSRAANSVARSGNEDLMLASTTANESTQKLRGYVEKSNASTLMRPSSSSQLHPLHTSVHSSCAASNTSLSQQTSTSSRLLLVRVSFITDTGTRLKTKGIPFQSSSRVGDVRERCISEMRADGEFHSLSLFDGECELDDETPLELITNSSEQIECRVFGWMPPSAAHIYSTKA</sequence>
<dbReference type="SMART" id="SM00248">
    <property type="entry name" value="ANK"/>
    <property type="match status" value="3"/>
</dbReference>
<evidence type="ECO:0000256" key="3">
    <source>
        <dbReference type="PROSITE-ProRule" id="PRU00023"/>
    </source>
</evidence>
<evidence type="ECO:0000256" key="4">
    <source>
        <dbReference type="SAM" id="MobiDB-lite"/>
    </source>
</evidence>
<dbReference type="Pfam" id="PF00023">
    <property type="entry name" value="Ank"/>
    <property type="match status" value="1"/>
</dbReference>
<dbReference type="Pfam" id="PF12796">
    <property type="entry name" value="Ank_2"/>
    <property type="match status" value="1"/>
</dbReference>
<dbReference type="Proteomes" id="UP000887569">
    <property type="component" value="Unplaced"/>
</dbReference>
<name>A0A915AIH9_PARUN</name>
<organism evidence="5 6">
    <name type="scientific">Parascaris univalens</name>
    <name type="common">Nematode worm</name>
    <dbReference type="NCBI Taxonomy" id="6257"/>
    <lineage>
        <taxon>Eukaryota</taxon>
        <taxon>Metazoa</taxon>
        <taxon>Ecdysozoa</taxon>
        <taxon>Nematoda</taxon>
        <taxon>Chromadorea</taxon>
        <taxon>Rhabditida</taxon>
        <taxon>Spirurina</taxon>
        <taxon>Ascaridomorpha</taxon>
        <taxon>Ascaridoidea</taxon>
        <taxon>Ascarididae</taxon>
        <taxon>Parascaris</taxon>
    </lineage>
</organism>
<feature type="region of interest" description="Disordered" evidence="4">
    <location>
        <begin position="461"/>
        <end position="516"/>
    </location>
</feature>
<dbReference type="AlphaFoldDB" id="A0A915AIH9"/>
<evidence type="ECO:0000313" key="6">
    <source>
        <dbReference type="WBParaSite" id="PgR009X_g115_t01"/>
    </source>
</evidence>
<dbReference type="InterPro" id="IPR036770">
    <property type="entry name" value="Ankyrin_rpt-contain_sf"/>
</dbReference>
<dbReference type="SUPFAM" id="SSF48403">
    <property type="entry name" value="Ankyrin repeat"/>
    <property type="match status" value="1"/>
</dbReference>
<feature type="compositionally biased region" description="Basic and acidic residues" evidence="4">
    <location>
        <begin position="317"/>
        <end position="327"/>
    </location>
</feature>
<dbReference type="WBParaSite" id="PgR009X_g115_t01">
    <property type="protein sequence ID" value="PgR009X_g115_t01"/>
    <property type="gene ID" value="PgR009X_g115"/>
</dbReference>
<dbReference type="InterPro" id="IPR002110">
    <property type="entry name" value="Ankyrin_rpt"/>
</dbReference>
<dbReference type="PANTHER" id="PTHR24171">
    <property type="entry name" value="ANKYRIN REPEAT DOMAIN-CONTAINING PROTEIN 39-RELATED"/>
    <property type="match status" value="1"/>
</dbReference>
<feature type="region of interest" description="Disordered" evidence="4">
    <location>
        <begin position="309"/>
        <end position="339"/>
    </location>
</feature>
<dbReference type="GO" id="GO:0085020">
    <property type="term" value="P:protein K6-linked ubiquitination"/>
    <property type="evidence" value="ECO:0007669"/>
    <property type="project" value="TreeGrafter"/>
</dbReference>
<keyword evidence="1" id="KW-0677">Repeat</keyword>
<evidence type="ECO:0000256" key="1">
    <source>
        <dbReference type="ARBA" id="ARBA00022737"/>
    </source>
</evidence>
<keyword evidence="5" id="KW-1185">Reference proteome</keyword>
<keyword evidence="2 3" id="KW-0040">ANK repeat</keyword>
<feature type="compositionally biased region" description="Polar residues" evidence="4">
    <location>
        <begin position="503"/>
        <end position="514"/>
    </location>
</feature>
<evidence type="ECO:0000256" key="2">
    <source>
        <dbReference type="ARBA" id="ARBA00023043"/>
    </source>
</evidence>
<feature type="repeat" description="ANK" evidence="3">
    <location>
        <begin position="188"/>
        <end position="220"/>
    </location>
</feature>
<accession>A0A915AIH9</accession>
<dbReference type="PROSITE" id="PS50088">
    <property type="entry name" value="ANK_REPEAT"/>
    <property type="match status" value="3"/>
</dbReference>
<dbReference type="PROSITE" id="PS50297">
    <property type="entry name" value="ANK_REP_REGION"/>
    <property type="match status" value="3"/>
</dbReference>
<dbReference type="PANTHER" id="PTHR24171:SF8">
    <property type="entry name" value="BRCA1-ASSOCIATED RING DOMAIN PROTEIN 1"/>
    <property type="match status" value="1"/>
</dbReference>
<feature type="compositionally biased region" description="Polar residues" evidence="4">
    <location>
        <begin position="472"/>
        <end position="482"/>
    </location>
</feature>
<feature type="region of interest" description="Disordered" evidence="4">
    <location>
        <begin position="542"/>
        <end position="561"/>
    </location>
</feature>
<dbReference type="GO" id="GO:0031436">
    <property type="term" value="C:BRCA1-BARD1 complex"/>
    <property type="evidence" value="ECO:0007669"/>
    <property type="project" value="TreeGrafter"/>
</dbReference>
<feature type="repeat" description="ANK" evidence="3">
    <location>
        <begin position="155"/>
        <end position="187"/>
    </location>
</feature>